<feature type="domain" description="ABC transporter" evidence="6">
    <location>
        <begin position="3"/>
        <end position="221"/>
    </location>
</feature>
<dbReference type="InterPro" id="IPR003593">
    <property type="entry name" value="AAA+_ATPase"/>
</dbReference>
<dbReference type="EMBL" id="JAVRHO010000010">
    <property type="protein sequence ID" value="MDT0646774.1"/>
    <property type="molecule type" value="Genomic_DNA"/>
</dbReference>
<evidence type="ECO:0000256" key="1">
    <source>
        <dbReference type="ARBA" id="ARBA00005417"/>
    </source>
</evidence>
<keyword evidence="2" id="KW-0813">Transport</keyword>
<evidence type="ECO:0000256" key="5">
    <source>
        <dbReference type="ARBA" id="ARBA00022970"/>
    </source>
</evidence>
<dbReference type="PROSITE" id="PS50893">
    <property type="entry name" value="ABC_TRANSPORTER_2"/>
    <property type="match status" value="1"/>
</dbReference>
<dbReference type="InterPro" id="IPR052156">
    <property type="entry name" value="BCAA_Transport_ATP-bd_LivF"/>
</dbReference>
<evidence type="ECO:0000259" key="6">
    <source>
        <dbReference type="PROSITE" id="PS50893"/>
    </source>
</evidence>
<dbReference type="InterPro" id="IPR003439">
    <property type="entry name" value="ABC_transporter-like_ATP-bd"/>
</dbReference>
<dbReference type="RefSeq" id="WP_311494939.1">
    <property type="nucleotide sequence ID" value="NZ_JAVRHO010000010.1"/>
</dbReference>
<protein>
    <submittedName>
        <fullName evidence="7">ABC transporter ATP-binding protein</fullName>
    </submittedName>
</protein>
<reference evidence="7 8" key="1">
    <citation type="submission" date="2023-09" db="EMBL/GenBank/DDBJ databases">
        <authorList>
            <person name="Rey-Velasco X."/>
        </authorList>
    </citation>
    <scope>NUCLEOTIDE SEQUENCE [LARGE SCALE GENOMIC DNA]</scope>
    <source>
        <strain evidence="7 8">F260</strain>
    </source>
</reference>
<evidence type="ECO:0000313" key="8">
    <source>
        <dbReference type="Proteomes" id="UP001245285"/>
    </source>
</evidence>
<proteinExistence type="inferred from homology"/>
<comment type="similarity">
    <text evidence="1">Belongs to the ABC transporter superfamily.</text>
</comment>
<dbReference type="Pfam" id="PF00005">
    <property type="entry name" value="ABC_tran"/>
    <property type="match status" value="1"/>
</dbReference>
<dbReference type="SMART" id="SM00382">
    <property type="entry name" value="AAA"/>
    <property type="match status" value="1"/>
</dbReference>
<dbReference type="PANTHER" id="PTHR43820">
    <property type="entry name" value="HIGH-AFFINITY BRANCHED-CHAIN AMINO ACID TRANSPORT ATP-BINDING PROTEIN LIVF"/>
    <property type="match status" value="1"/>
</dbReference>
<keyword evidence="4 7" id="KW-0067">ATP-binding</keyword>
<name>A0ABU3CK88_9FLAO</name>
<dbReference type="PANTHER" id="PTHR43820:SF4">
    <property type="entry name" value="HIGH-AFFINITY BRANCHED-CHAIN AMINO ACID TRANSPORT ATP-BINDING PROTEIN LIVF"/>
    <property type="match status" value="1"/>
</dbReference>
<keyword evidence="3" id="KW-0547">Nucleotide-binding</keyword>
<accession>A0ABU3CK88</accession>
<evidence type="ECO:0000256" key="4">
    <source>
        <dbReference type="ARBA" id="ARBA00022840"/>
    </source>
</evidence>
<keyword evidence="8" id="KW-1185">Reference proteome</keyword>
<evidence type="ECO:0000256" key="2">
    <source>
        <dbReference type="ARBA" id="ARBA00022448"/>
    </source>
</evidence>
<organism evidence="7 8">
    <name type="scientific">Autumnicola lenta</name>
    <dbReference type="NCBI Taxonomy" id="3075593"/>
    <lineage>
        <taxon>Bacteria</taxon>
        <taxon>Pseudomonadati</taxon>
        <taxon>Bacteroidota</taxon>
        <taxon>Flavobacteriia</taxon>
        <taxon>Flavobacteriales</taxon>
        <taxon>Flavobacteriaceae</taxon>
        <taxon>Autumnicola</taxon>
    </lineage>
</organism>
<dbReference type="Proteomes" id="UP001245285">
    <property type="component" value="Unassembled WGS sequence"/>
</dbReference>
<evidence type="ECO:0000313" key="7">
    <source>
        <dbReference type="EMBL" id="MDT0646774.1"/>
    </source>
</evidence>
<dbReference type="GO" id="GO:0005524">
    <property type="term" value="F:ATP binding"/>
    <property type="evidence" value="ECO:0007669"/>
    <property type="project" value="UniProtKB-KW"/>
</dbReference>
<dbReference type="SUPFAM" id="SSF52540">
    <property type="entry name" value="P-loop containing nucleoside triphosphate hydrolases"/>
    <property type="match status" value="1"/>
</dbReference>
<sequence>MKLEIDNVELNYSGKKILSGIYLKAEKGKITGLLGSNGCGKSSLLKIIFGSLKPKNKLLKINNKPCLKPLYVSKNVKYLPQHPLFPKNLYLKEAFHLFDADWEAFISHFPNLKKHFHEQFGKLSGGERRLTEIFLVLNSSSEIILLDEPFTHLSPLYIESISEILQKARQKKAIIITDHMYRHVLDIADEIYLIKDRHSYQITQPSDLENYNYLRQGTLQSF</sequence>
<comment type="caution">
    <text evidence="7">The sequence shown here is derived from an EMBL/GenBank/DDBJ whole genome shotgun (WGS) entry which is preliminary data.</text>
</comment>
<dbReference type="InterPro" id="IPR027417">
    <property type="entry name" value="P-loop_NTPase"/>
</dbReference>
<gene>
    <name evidence="7" type="ORF">RM545_08735</name>
</gene>
<keyword evidence="5" id="KW-0029">Amino-acid transport</keyword>
<dbReference type="Gene3D" id="3.40.50.300">
    <property type="entry name" value="P-loop containing nucleotide triphosphate hydrolases"/>
    <property type="match status" value="1"/>
</dbReference>
<evidence type="ECO:0000256" key="3">
    <source>
        <dbReference type="ARBA" id="ARBA00022741"/>
    </source>
</evidence>